<proteinExistence type="predicted"/>
<accession>A0A839IPM8</accession>
<organism evidence="1 2">
    <name type="scientific">Oceanospirillum sediminis</name>
    <dbReference type="NCBI Taxonomy" id="2760088"/>
    <lineage>
        <taxon>Bacteria</taxon>
        <taxon>Pseudomonadati</taxon>
        <taxon>Pseudomonadota</taxon>
        <taxon>Gammaproteobacteria</taxon>
        <taxon>Oceanospirillales</taxon>
        <taxon>Oceanospirillaceae</taxon>
        <taxon>Oceanospirillum</taxon>
    </lineage>
</organism>
<name>A0A839IPM8_9GAMM</name>
<dbReference type="AlphaFoldDB" id="A0A839IPM8"/>
<keyword evidence="2" id="KW-1185">Reference proteome</keyword>
<sequence length="210" mass="24231">MTTPIEELKIRAKKLLKTSPAPAGLVQLVSRSHVASDTASTKRHADLKKAALQDNDRQNTDQHNAAQQNIAEQKVIQLKHCQRYIARQFGFSDWEHARQVLSCESYFAEHGPQGRFDHRQGYGEFWYPGRCTTFLNHWCRDYSEALTVHQQQGGYLLPYKHQFMVVQQDFIQALGLDANDPIWQRIGYNWCEGNQSVRQQLAFQRIMAAA</sequence>
<evidence type="ECO:0000313" key="1">
    <source>
        <dbReference type="EMBL" id="MBB1486196.1"/>
    </source>
</evidence>
<dbReference type="Proteomes" id="UP000565262">
    <property type="component" value="Unassembled WGS sequence"/>
</dbReference>
<dbReference type="EMBL" id="JACJFM010000005">
    <property type="protein sequence ID" value="MBB1486196.1"/>
    <property type="molecule type" value="Genomic_DNA"/>
</dbReference>
<comment type="caution">
    <text evidence="1">The sequence shown here is derived from an EMBL/GenBank/DDBJ whole genome shotgun (WGS) entry which is preliminary data.</text>
</comment>
<gene>
    <name evidence="1" type="ORF">H4O21_06205</name>
</gene>
<evidence type="ECO:0000313" key="2">
    <source>
        <dbReference type="Proteomes" id="UP000565262"/>
    </source>
</evidence>
<dbReference type="RefSeq" id="WP_182807975.1">
    <property type="nucleotide sequence ID" value="NZ_JACJFM010000005.1"/>
</dbReference>
<protein>
    <submittedName>
        <fullName evidence="1">Uncharacterized protein</fullName>
    </submittedName>
</protein>
<reference evidence="1 2" key="1">
    <citation type="submission" date="2020-08" db="EMBL/GenBank/DDBJ databases">
        <title>Oceanospirillum sp. nov. isolated from marine sediment.</title>
        <authorList>
            <person name="Ji X."/>
        </authorList>
    </citation>
    <scope>NUCLEOTIDE SEQUENCE [LARGE SCALE GENOMIC DNA]</scope>
    <source>
        <strain evidence="1 2">D5</strain>
    </source>
</reference>